<comment type="caution">
    <text evidence="7">The sequence shown here is derived from an EMBL/GenBank/DDBJ whole genome shotgun (WGS) entry which is preliminary data.</text>
</comment>
<name>A0ABT9M6R1_9THEO</name>
<dbReference type="RefSeq" id="WP_028992503.1">
    <property type="nucleotide sequence ID" value="NZ_JAURUP010000034.1"/>
</dbReference>
<dbReference type="Pfam" id="PF04055">
    <property type="entry name" value="Radical_SAM"/>
    <property type="match status" value="1"/>
</dbReference>
<dbReference type="Proteomes" id="UP001223886">
    <property type="component" value="Unassembled WGS sequence"/>
</dbReference>
<evidence type="ECO:0000256" key="3">
    <source>
        <dbReference type="ARBA" id="ARBA00023004"/>
    </source>
</evidence>
<dbReference type="SFLD" id="SFLDG01067">
    <property type="entry name" value="SPASM/twitch_domain_containing"/>
    <property type="match status" value="1"/>
</dbReference>
<evidence type="ECO:0000256" key="4">
    <source>
        <dbReference type="ARBA" id="ARBA00023014"/>
    </source>
</evidence>
<protein>
    <recommendedName>
        <fullName evidence="6">Radical SAM core domain-containing protein</fullName>
    </recommendedName>
</protein>
<evidence type="ECO:0000256" key="2">
    <source>
        <dbReference type="ARBA" id="ARBA00022723"/>
    </source>
</evidence>
<evidence type="ECO:0000313" key="8">
    <source>
        <dbReference type="Proteomes" id="UP001223886"/>
    </source>
</evidence>
<dbReference type="InterPro" id="IPR007197">
    <property type="entry name" value="rSAM"/>
</dbReference>
<feature type="domain" description="Radical SAM core" evidence="6">
    <location>
        <begin position="89"/>
        <end position="313"/>
    </location>
</feature>
<evidence type="ECO:0000256" key="5">
    <source>
        <dbReference type="ARBA" id="ARBA00023601"/>
    </source>
</evidence>
<keyword evidence="3" id="KW-0408">Iron</keyword>
<dbReference type="PANTHER" id="PTHR43273">
    <property type="entry name" value="ANAEROBIC SULFATASE-MATURATING ENZYME HOMOLOG ASLB-RELATED"/>
    <property type="match status" value="1"/>
</dbReference>
<organism evidence="7 8">
    <name type="scientific">Thermoanaerobacter pentosaceus</name>
    <dbReference type="NCBI Taxonomy" id="694059"/>
    <lineage>
        <taxon>Bacteria</taxon>
        <taxon>Bacillati</taxon>
        <taxon>Bacillota</taxon>
        <taxon>Clostridia</taxon>
        <taxon>Thermoanaerobacterales</taxon>
        <taxon>Thermoanaerobacteraceae</taxon>
        <taxon>Thermoanaerobacter</taxon>
    </lineage>
</organism>
<dbReference type="SUPFAM" id="SSF102114">
    <property type="entry name" value="Radical SAM enzymes"/>
    <property type="match status" value="1"/>
</dbReference>
<keyword evidence="1" id="KW-0949">S-adenosyl-L-methionine</keyword>
<dbReference type="CDD" id="cd01335">
    <property type="entry name" value="Radical_SAM"/>
    <property type="match status" value="1"/>
</dbReference>
<gene>
    <name evidence="7" type="ORF">J2S24_002322</name>
</gene>
<keyword evidence="2" id="KW-0479">Metal-binding</keyword>
<dbReference type="EMBL" id="JAURUP010000034">
    <property type="protein sequence ID" value="MDP9751802.1"/>
    <property type="molecule type" value="Genomic_DNA"/>
</dbReference>
<proteinExistence type="inferred from homology"/>
<accession>A0ABT9M6R1</accession>
<keyword evidence="4" id="KW-0411">Iron-sulfur</keyword>
<dbReference type="Gene3D" id="3.20.20.70">
    <property type="entry name" value="Aldolase class I"/>
    <property type="match status" value="1"/>
</dbReference>
<dbReference type="SFLD" id="SFLDG01386">
    <property type="entry name" value="main_SPASM_domain-containing"/>
    <property type="match status" value="1"/>
</dbReference>
<evidence type="ECO:0000313" key="7">
    <source>
        <dbReference type="EMBL" id="MDP9751802.1"/>
    </source>
</evidence>
<sequence length="436" mass="50338">MKYRTSKFVHFLKGNKEDEYIIFNAFTLDVFVVDKTVKGFIESLIDPQEIEINEITKELIDKKIIIRNDFDEFAYAKKYRELIRKKAKELPSRIGFMRISLTEKCNLKCNYCFVRKIHDKKGDMPVEKFSEIMLWFIKENKGSRPVIQYFGGEPLLRMDLIELGHLLLEKAKQNGEIIDYVEEIVTNGTLMTENLAEYFISNNFNISFSIDGWKDINDKNRVFPDGSGSFNRLIEGVNNYKNAGGKLSAIITFTNDNIDKAEEIIHFLVESVGFEEISINTPQPVDKGWEVNGEEFAKAVTAVWKYCNNNKIPLNHPGNNVAFLINKKLPQMNSCMNLTYGQNSNTWGVYVTSDLKVSKCLVGFDESITLKFSDLKFHKGFETWHFNDNSKDICLECIAYNICGGPCQYEALVRNGKLNPDKCKFYKYIIKWAILQ</sequence>
<evidence type="ECO:0000256" key="1">
    <source>
        <dbReference type="ARBA" id="ARBA00022691"/>
    </source>
</evidence>
<keyword evidence="8" id="KW-1185">Reference proteome</keyword>
<reference evidence="7 8" key="1">
    <citation type="submission" date="2023-07" db="EMBL/GenBank/DDBJ databases">
        <title>Genomic Encyclopedia of Type Strains, Phase IV (KMG-IV): sequencing the most valuable type-strain genomes for metagenomic binning, comparative biology and taxonomic classification.</title>
        <authorList>
            <person name="Goeker M."/>
        </authorList>
    </citation>
    <scope>NUCLEOTIDE SEQUENCE [LARGE SCALE GENOMIC DNA]</scope>
    <source>
        <strain evidence="7 8">DSM 25963</strain>
    </source>
</reference>
<dbReference type="PANTHER" id="PTHR43273:SF3">
    <property type="entry name" value="ANAEROBIC SULFATASE-MATURATING ENZYME HOMOLOG ASLB-RELATED"/>
    <property type="match status" value="1"/>
</dbReference>
<dbReference type="InterPro" id="IPR013785">
    <property type="entry name" value="Aldolase_TIM"/>
</dbReference>
<dbReference type="SFLD" id="SFLDS00029">
    <property type="entry name" value="Radical_SAM"/>
    <property type="match status" value="1"/>
</dbReference>
<dbReference type="InterPro" id="IPR023867">
    <property type="entry name" value="Sulphatase_maturase_rSAM"/>
</dbReference>
<dbReference type="SFLD" id="SFLDG01384">
    <property type="entry name" value="thioether_bond_formation_requi"/>
    <property type="match status" value="1"/>
</dbReference>
<comment type="similarity">
    <text evidence="5">Belongs to the radical SAM superfamily. Anaerobic sulfatase-maturating enzyme family.</text>
</comment>
<dbReference type="PROSITE" id="PS51918">
    <property type="entry name" value="RADICAL_SAM"/>
    <property type="match status" value="1"/>
</dbReference>
<dbReference type="InterPro" id="IPR058240">
    <property type="entry name" value="rSAM_sf"/>
</dbReference>
<evidence type="ECO:0000259" key="6">
    <source>
        <dbReference type="PROSITE" id="PS51918"/>
    </source>
</evidence>